<gene>
    <name evidence="2" type="ORF">QBC32DRAFT_71197</name>
</gene>
<feature type="compositionally biased region" description="Polar residues" evidence="1">
    <location>
        <begin position="195"/>
        <end position="208"/>
    </location>
</feature>
<feature type="region of interest" description="Disordered" evidence="1">
    <location>
        <begin position="162"/>
        <end position="273"/>
    </location>
</feature>
<feature type="region of interest" description="Disordered" evidence="1">
    <location>
        <begin position="1"/>
        <end position="46"/>
    </location>
</feature>
<name>A0AAN6P395_9PEZI</name>
<sequence length="379" mass="40672">MAPGSSSQSGVISGRVTKPVPQTPGKPKASQSSNAGNTFTGRSGKTPKFKYGFCPKCRFGHLVRKQINPDHHNQDIAGKYRLSCSDRERTGCKHYEIRNTDPKLTAPPTLSKKPICPQCAMGRLVKKIQNPFNFKEQWMECDRKNAPERSCDYRQDLDGKALEDTGALPGSQPVGRPSDPRPDGRKLAKGKGKATEQSSPANAATPVTRSPEPEAGPSGAARMVVDLTEDGQFTPETTPERKSSPTPAALTVGGAAANNANDPALSPERGMKSRLVETAAEIRSSQTVIDLVSDMSSQASDMAGPGEGSSKQSEVPAEPHKQLTGKKEDAYLDEFDSSDDEELAHLTDYIYTSARKPTPRLGVKTEAPSSPIGKIGRDD</sequence>
<evidence type="ECO:0000313" key="2">
    <source>
        <dbReference type="EMBL" id="KAK3954833.1"/>
    </source>
</evidence>
<proteinExistence type="predicted"/>
<dbReference type="AlphaFoldDB" id="A0AAN6P395"/>
<keyword evidence="3" id="KW-1185">Reference proteome</keyword>
<reference evidence="2" key="2">
    <citation type="submission" date="2023-06" db="EMBL/GenBank/DDBJ databases">
        <authorList>
            <consortium name="Lawrence Berkeley National Laboratory"/>
            <person name="Mondo S.J."/>
            <person name="Hensen N."/>
            <person name="Bonometti L."/>
            <person name="Westerberg I."/>
            <person name="Brannstrom I.O."/>
            <person name="Guillou S."/>
            <person name="Cros-Aarteil S."/>
            <person name="Calhoun S."/>
            <person name="Haridas S."/>
            <person name="Kuo A."/>
            <person name="Pangilinan J."/>
            <person name="Riley R."/>
            <person name="Labutti K."/>
            <person name="Andreopoulos B."/>
            <person name="Lipzen A."/>
            <person name="Chen C."/>
            <person name="Yanf M."/>
            <person name="Daum C."/>
            <person name="Ng V."/>
            <person name="Clum A."/>
            <person name="Steindorff A."/>
            <person name="Ohm R."/>
            <person name="Martin F."/>
            <person name="Silar P."/>
            <person name="Natvig D."/>
            <person name="Lalanne C."/>
            <person name="Gautier V."/>
            <person name="Ament-Velasquez S.L."/>
            <person name="Kruys A."/>
            <person name="Hutchinson M.I."/>
            <person name="Powell A.J."/>
            <person name="Barry K."/>
            <person name="Miller A.N."/>
            <person name="Grigoriev I.V."/>
            <person name="Debuchy R."/>
            <person name="Gladieux P."/>
            <person name="Thoren M.H."/>
            <person name="Johannesson H."/>
        </authorList>
    </citation>
    <scope>NUCLEOTIDE SEQUENCE</scope>
    <source>
        <strain evidence="2">CBS 626.80</strain>
    </source>
</reference>
<feature type="region of interest" description="Disordered" evidence="1">
    <location>
        <begin position="294"/>
        <end position="339"/>
    </location>
</feature>
<evidence type="ECO:0000256" key="1">
    <source>
        <dbReference type="SAM" id="MobiDB-lite"/>
    </source>
</evidence>
<feature type="region of interest" description="Disordered" evidence="1">
    <location>
        <begin position="352"/>
        <end position="379"/>
    </location>
</feature>
<protein>
    <submittedName>
        <fullName evidence="2">Uncharacterized protein</fullName>
    </submittedName>
</protein>
<feature type="compositionally biased region" description="Basic and acidic residues" evidence="1">
    <location>
        <begin position="317"/>
        <end position="330"/>
    </location>
</feature>
<reference evidence="2" key="1">
    <citation type="journal article" date="2023" name="Mol. Phylogenet. Evol.">
        <title>Genome-scale phylogeny and comparative genomics of the fungal order Sordariales.</title>
        <authorList>
            <person name="Hensen N."/>
            <person name="Bonometti L."/>
            <person name="Westerberg I."/>
            <person name="Brannstrom I.O."/>
            <person name="Guillou S."/>
            <person name="Cros-Aarteil S."/>
            <person name="Calhoun S."/>
            <person name="Haridas S."/>
            <person name="Kuo A."/>
            <person name="Mondo S."/>
            <person name="Pangilinan J."/>
            <person name="Riley R."/>
            <person name="LaButti K."/>
            <person name="Andreopoulos B."/>
            <person name="Lipzen A."/>
            <person name="Chen C."/>
            <person name="Yan M."/>
            <person name="Daum C."/>
            <person name="Ng V."/>
            <person name="Clum A."/>
            <person name="Steindorff A."/>
            <person name="Ohm R.A."/>
            <person name="Martin F."/>
            <person name="Silar P."/>
            <person name="Natvig D.O."/>
            <person name="Lalanne C."/>
            <person name="Gautier V."/>
            <person name="Ament-Velasquez S.L."/>
            <person name="Kruys A."/>
            <person name="Hutchinson M.I."/>
            <person name="Powell A.J."/>
            <person name="Barry K."/>
            <person name="Miller A.N."/>
            <person name="Grigoriev I.V."/>
            <person name="Debuchy R."/>
            <person name="Gladieux P."/>
            <person name="Hiltunen Thoren M."/>
            <person name="Johannesson H."/>
        </authorList>
    </citation>
    <scope>NUCLEOTIDE SEQUENCE</scope>
    <source>
        <strain evidence="2">CBS 626.80</strain>
    </source>
</reference>
<comment type="caution">
    <text evidence="2">The sequence shown here is derived from an EMBL/GenBank/DDBJ whole genome shotgun (WGS) entry which is preliminary data.</text>
</comment>
<evidence type="ECO:0000313" key="3">
    <source>
        <dbReference type="Proteomes" id="UP001303222"/>
    </source>
</evidence>
<organism evidence="2 3">
    <name type="scientific">Pseudoneurospora amorphoporcata</name>
    <dbReference type="NCBI Taxonomy" id="241081"/>
    <lineage>
        <taxon>Eukaryota</taxon>
        <taxon>Fungi</taxon>
        <taxon>Dikarya</taxon>
        <taxon>Ascomycota</taxon>
        <taxon>Pezizomycotina</taxon>
        <taxon>Sordariomycetes</taxon>
        <taxon>Sordariomycetidae</taxon>
        <taxon>Sordariales</taxon>
        <taxon>Sordariaceae</taxon>
        <taxon>Pseudoneurospora</taxon>
    </lineage>
</organism>
<feature type="compositionally biased region" description="Polar residues" evidence="1">
    <location>
        <begin position="29"/>
        <end position="43"/>
    </location>
</feature>
<accession>A0AAN6P395</accession>
<dbReference type="EMBL" id="MU859084">
    <property type="protein sequence ID" value="KAK3954833.1"/>
    <property type="molecule type" value="Genomic_DNA"/>
</dbReference>
<feature type="compositionally biased region" description="Low complexity" evidence="1">
    <location>
        <begin position="245"/>
        <end position="265"/>
    </location>
</feature>
<dbReference type="Proteomes" id="UP001303222">
    <property type="component" value="Unassembled WGS sequence"/>
</dbReference>
<feature type="compositionally biased region" description="Polar residues" evidence="1">
    <location>
        <begin position="1"/>
        <end position="11"/>
    </location>
</feature>